<dbReference type="Proteomes" id="UP001197093">
    <property type="component" value="Unassembled WGS sequence"/>
</dbReference>
<keyword evidence="2" id="KW-1185">Reference proteome</keyword>
<evidence type="ECO:0000313" key="1">
    <source>
        <dbReference type="EMBL" id="KAG7289920.1"/>
    </source>
</evidence>
<organism evidence="1 2">
    <name type="scientific">Staphylotrichum longicolle</name>
    <dbReference type="NCBI Taxonomy" id="669026"/>
    <lineage>
        <taxon>Eukaryota</taxon>
        <taxon>Fungi</taxon>
        <taxon>Dikarya</taxon>
        <taxon>Ascomycota</taxon>
        <taxon>Pezizomycotina</taxon>
        <taxon>Sordariomycetes</taxon>
        <taxon>Sordariomycetidae</taxon>
        <taxon>Sordariales</taxon>
        <taxon>Chaetomiaceae</taxon>
        <taxon>Staphylotrichum</taxon>
    </lineage>
</organism>
<name>A0AAD4I150_9PEZI</name>
<sequence length="244" mass="27761">MVGSQGITLESLPAELRCHIIAHLAHDLQGLNALVSASPVFYQQYLLNRKALLRTGLEAARGNLLVDAYAVEKSALLYQQTDSRDVLSPEAARQFIDEYVALRAVPPDVILQKHCTEENLLGMAAFYDSVAQPLTPVCATLFLNRLNPCQGEVSLSATESARLLRALYRYQLYCNLFGEGTRGSREVPELAHGEHLDLFFCLFKPWEIEEIYCHWGYVFWDRKRLIESKGIGEILREREVFQQW</sequence>
<dbReference type="EMBL" id="JAHCVI010000002">
    <property type="protein sequence ID" value="KAG7289920.1"/>
    <property type="molecule type" value="Genomic_DNA"/>
</dbReference>
<gene>
    <name evidence="1" type="ORF">NEMBOFW57_006297</name>
</gene>
<protein>
    <submittedName>
        <fullName evidence="1">Uncharacterized protein</fullName>
    </submittedName>
</protein>
<comment type="caution">
    <text evidence="1">The sequence shown here is derived from an EMBL/GenBank/DDBJ whole genome shotgun (WGS) entry which is preliminary data.</text>
</comment>
<evidence type="ECO:0000313" key="2">
    <source>
        <dbReference type="Proteomes" id="UP001197093"/>
    </source>
</evidence>
<proteinExistence type="predicted"/>
<reference evidence="1" key="1">
    <citation type="submission" date="2023-02" db="EMBL/GenBank/DDBJ databases">
        <authorList>
            <person name="Palmer J.M."/>
        </authorList>
    </citation>
    <scope>NUCLEOTIDE SEQUENCE</scope>
    <source>
        <strain evidence="1">FW57</strain>
    </source>
</reference>
<dbReference type="AlphaFoldDB" id="A0AAD4I150"/>
<accession>A0AAD4I150</accession>